<keyword evidence="5" id="KW-1015">Disulfide bond</keyword>
<dbReference type="GO" id="GO:0004791">
    <property type="term" value="F:thioredoxin-disulfide reductase (NADPH) activity"/>
    <property type="evidence" value="ECO:0007669"/>
    <property type="project" value="UniProtKB-EC"/>
</dbReference>
<evidence type="ECO:0000256" key="6">
    <source>
        <dbReference type="ARBA" id="ARBA00023284"/>
    </source>
</evidence>
<evidence type="ECO:0000256" key="3">
    <source>
        <dbReference type="ARBA" id="ARBA00022827"/>
    </source>
</evidence>
<dbReference type="InterPro" id="IPR005982">
    <property type="entry name" value="Thioredox_Rdtase"/>
</dbReference>
<dbReference type="InterPro" id="IPR036188">
    <property type="entry name" value="FAD/NAD-bd_sf"/>
</dbReference>
<dbReference type="EMBL" id="JAQNDO010000001">
    <property type="protein sequence ID" value="MDC0749901.1"/>
    <property type="molecule type" value="Genomic_DNA"/>
</dbReference>
<keyword evidence="2 7" id="KW-0285">Flavoprotein</keyword>
<dbReference type="InterPro" id="IPR023753">
    <property type="entry name" value="FAD/NAD-binding_dom"/>
</dbReference>
<comment type="similarity">
    <text evidence="1 7">Belongs to the class-II pyridine nucleotide-disulfide oxidoreductase family.</text>
</comment>
<name>A0ABT5F712_9BACT</name>
<dbReference type="NCBIfam" id="TIGR01292">
    <property type="entry name" value="TRX_reduct"/>
    <property type="match status" value="1"/>
</dbReference>
<evidence type="ECO:0000256" key="2">
    <source>
        <dbReference type="ARBA" id="ARBA00022630"/>
    </source>
</evidence>
<sequence>MTDTPVRNVIIIGSGPAGLTASIYAARANLKPLCIEGFNAGGLIPGGQLMFTTDVENYPGFPQKVTGQELMQRFRDQAEHQGTEIVTADVTKVDLSARPFKVWVEETLYLAKTVVVATGARANYLGLPSEEALKNKGVSACAVCDGALYRGRDVAVVGGGDTAMEEASYLAGLCSSVTLVHRRDEFRASKAMIERVVSNPKIKILYSHVVEEVLDVRADEVTGIVVKNLKTGETSSIPVAAFFVAIGHTPMTELFVGQLETHANGYLKTVPGSTRTSVPGVFAAGDVQDWTYRQAVTAAGTGCMAALDAERFLQQEGGSH</sequence>
<dbReference type="InterPro" id="IPR050097">
    <property type="entry name" value="Ferredoxin-NADP_redctase_2"/>
</dbReference>
<evidence type="ECO:0000259" key="9">
    <source>
        <dbReference type="Pfam" id="PF07992"/>
    </source>
</evidence>
<dbReference type="Proteomes" id="UP001221411">
    <property type="component" value="Unassembled WGS sequence"/>
</dbReference>
<organism evidence="10 11">
    <name type="scientific">Polyangium mundeleinium</name>
    <dbReference type="NCBI Taxonomy" id="2995306"/>
    <lineage>
        <taxon>Bacteria</taxon>
        <taxon>Pseudomonadati</taxon>
        <taxon>Myxococcota</taxon>
        <taxon>Polyangia</taxon>
        <taxon>Polyangiales</taxon>
        <taxon>Polyangiaceae</taxon>
        <taxon>Polyangium</taxon>
    </lineage>
</organism>
<comment type="catalytic activity">
    <reaction evidence="7">
        <text>[thioredoxin]-dithiol + NADP(+) = [thioredoxin]-disulfide + NADPH + H(+)</text>
        <dbReference type="Rhea" id="RHEA:20345"/>
        <dbReference type="Rhea" id="RHEA-COMP:10698"/>
        <dbReference type="Rhea" id="RHEA-COMP:10700"/>
        <dbReference type="ChEBI" id="CHEBI:15378"/>
        <dbReference type="ChEBI" id="CHEBI:29950"/>
        <dbReference type="ChEBI" id="CHEBI:50058"/>
        <dbReference type="ChEBI" id="CHEBI:57783"/>
        <dbReference type="ChEBI" id="CHEBI:58349"/>
        <dbReference type="EC" id="1.8.1.9"/>
    </reaction>
</comment>
<comment type="cofactor">
    <cofactor evidence="8">
        <name>FAD</name>
        <dbReference type="ChEBI" id="CHEBI:57692"/>
    </cofactor>
    <text evidence="8">Binds 1 FAD per subunit.</text>
</comment>
<dbReference type="PANTHER" id="PTHR48105">
    <property type="entry name" value="THIOREDOXIN REDUCTASE 1-RELATED-RELATED"/>
    <property type="match status" value="1"/>
</dbReference>
<protein>
    <recommendedName>
        <fullName evidence="7">Thioredoxin reductase</fullName>
        <ecNumber evidence="7">1.8.1.9</ecNumber>
    </recommendedName>
</protein>
<reference evidence="10 11" key="1">
    <citation type="submission" date="2022-11" db="EMBL/GenBank/DDBJ databases">
        <title>Minimal conservation of predation-associated metabolite biosynthetic gene clusters underscores biosynthetic potential of Myxococcota including descriptions for ten novel species: Archangium lansinium sp. nov., Myxococcus landrumus sp. nov., Nannocystis bai.</title>
        <authorList>
            <person name="Ahearne A."/>
            <person name="Stevens C."/>
            <person name="Dowd S."/>
        </authorList>
    </citation>
    <scope>NUCLEOTIDE SEQUENCE [LARGE SCALE GENOMIC DNA]</scope>
    <source>
        <strain evidence="10 11">RJM3</strain>
    </source>
</reference>
<dbReference type="PRINTS" id="PR00368">
    <property type="entry name" value="FADPNR"/>
</dbReference>
<accession>A0ABT5F712</accession>
<evidence type="ECO:0000313" key="10">
    <source>
        <dbReference type="EMBL" id="MDC0749901.1"/>
    </source>
</evidence>
<dbReference type="PRINTS" id="PR00469">
    <property type="entry name" value="PNDRDTASEII"/>
</dbReference>
<dbReference type="SUPFAM" id="SSF51905">
    <property type="entry name" value="FAD/NAD(P)-binding domain"/>
    <property type="match status" value="1"/>
</dbReference>
<dbReference type="RefSeq" id="WP_271930314.1">
    <property type="nucleotide sequence ID" value="NZ_JAQNDO010000001.1"/>
</dbReference>
<dbReference type="EC" id="1.8.1.9" evidence="7"/>
<keyword evidence="4 7" id="KW-0560">Oxidoreductase</keyword>
<dbReference type="Gene3D" id="3.50.50.60">
    <property type="entry name" value="FAD/NAD(P)-binding domain"/>
    <property type="match status" value="2"/>
</dbReference>
<comment type="subunit">
    <text evidence="7">Homodimer.</text>
</comment>
<gene>
    <name evidence="10" type="primary">trxB</name>
    <name evidence="10" type="ORF">POL67_51715</name>
</gene>
<evidence type="ECO:0000256" key="5">
    <source>
        <dbReference type="ARBA" id="ARBA00023157"/>
    </source>
</evidence>
<evidence type="ECO:0000256" key="4">
    <source>
        <dbReference type="ARBA" id="ARBA00023002"/>
    </source>
</evidence>
<proteinExistence type="inferred from homology"/>
<evidence type="ECO:0000256" key="8">
    <source>
        <dbReference type="RuleBase" id="RU003881"/>
    </source>
</evidence>
<comment type="caution">
    <text evidence="10">The sequence shown here is derived from an EMBL/GenBank/DDBJ whole genome shotgun (WGS) entry which is preliminary data.</text>
</comment>
<keyword evidence="6 7" id="KW-0676">Redox-active center</keyword>
<keyword evidence="11" id="KW-1185">Reference proteome</keyword>
<dbReference type="InterPro" id="IPR008255">
    <property type="entry name" value="Pyr_nucl-diS_OxRdtase_2_AS"/>
</dbReference>
<keyword evidence="3 7" id="KW-0274">FAD</keyword>
<feature type="domain" description="FAD/NAD(P)-binding" evidence="9">
    <location>
        <begin position="8"/>
        <end position="302"/>
    </location>
</feature>
<dbReference type="PROSITE" id="PS00573">
    <property type="entry name" value="PYRIDINE_REDOX_2"/>
    <property type="match status" value="1"/>
</dbReference>
<evidence type="ECO:0000256" key="7">
    <source>
        <dbReference type="RuleBase" id="RU003880"/>
    </source>
</evidence>
<evidence type="ECO:0000313" key="11">
    <source>
        <dbReference type="Proteomes" id="UP001221411"/>
    </source>
</evidence>
<dbReference type="Pfam" id="PF07992">
    <property type="entry name" value="Pyr_redox_2"/>
    <property type="match status" value="1"/>
</dbReference>
<keyword evidence="8" id="KW-0521">NADP</keyword>
<evidence type="ECO:0000256" key="1">
    <source>
        <dbReference type="ARBA" id="ARBA00009333"/>
    </source>
</evidence>